<reference evidence="2" key="1">
    <citation type="journal article" date="2022" name="Microorganisms">
        <title>Two New Species of Filamentous Sulfur Bacteria of the Genus Thiothrix, Thiothrix winogradskyi sp. nov. and 'Candidatus Thiothrix sulfatifontis' sp. nov.</title>
        <authorList>
            <person name="Ravin N.V."/>
            <person name="Rossetti S."/>
            <person name="Beletsky A.V."/>
            <person name="Kadnikov V.V."/>
            <person name="Rudenko T.S."/>
            <person name="Smolyakov D.D."/>
            <person name="Moskvitina M.I."/>
            <person name="Gureeva M.V."/>
            <person name="Mardanov A.V."/>
            <person name="Grabovich M.Y."/>
        </authorList>
    </citation>
    <scope>NUCLEOTIDE SEQUENCE</scope>
    <source>
        <strain evidence="2">CT3</strain>
    </source>
</reference>
<evidence type="ECO:0000313" key="3">
    <source>
        <dbReference type="Proteomes" id="UP001054801"/>
    </source>
</evidence>
<accession>A0ABY3SXY6</accession>
<proteinExistence type="predicted"/>
<evidence type="ECO:0000313" key="2">
    <source>
        <dbReference type="EMBL" id="UJS23772.1"/>
    </source>
</evidence>
<dbReference type="Proteomes" id="UP001054801">
    <property type="component" value="Chromosome"/>
</dbReference>
<dbReference type="EMBL" id="CP091244">
    <property type="protein sequence ID" value="UJS23772.1"/>
    <property type="molecule type" value="Genomic_DNA"/>
</dbReference>
<organism evidence="2 3">
    <name type="scientific">Thiothrix winogradskyi</name>
    <dbReference type="NCBI Taxonomy" id="96472"/>
    <lineage>
        <taxon>Bacteria</taxon>
        <taxon>Pseudomonadati</taxon>
        <taxon>Pseudomonadota</taxon>
        <taxon>Gammaproteobacteria</taxon>
        <taxon>Thiotrichales</taxon>
        <taxon>Thiotrichaceae</taxon>
        <taxon>Thiothrix</taxon>
    </lineage>
</organism>
<name>A0ABY3SXY6_9GAMM</name>
<feature type="signal peptide" evidence="1">
    <location>
        <begin position="1"/>
        <end position="27"/>
    </location>
</feature>
<feature type="chain" id="PRO_5046210439" evidence="1">
    <location>
        <begin position="28"/>
        <end position="122"/>
    </location>
</feature>
<protein>
    <submittedName>
        <fullName evidence="2">Uncharacterized protein</fullName>
    </submittedName>
</protein>
<sequence length="122" mass="13110">MATMKVRKGLSVVSLVFLSLMAMQVNSAPIQAAAGADAPKSKVLLMATLNNGPAMQPVTWTVYRLENGQAIYNQSVNLHSANIELEPGFYRADVALNGANVTRSRVFDLSNVRSSNVIVAMD</sequence>
<keyword evidence="1" id="KW-0732">Signal</keyword>
<evidence type="ECO:0000256" key="1">
    <source>
        <dbReference type="SAM" id="SignalP"/>
    </source>
</evidence>
<keyword evidence="3" id="KW-1185">Reference proteome</keyword>
<dbReference type="RefSeq" id="WP_236497973.1">
    <property type="nucleotide sequence ID" value="NZ_CP091244.1"/>
</dbReference>
<gene>
    <name evidence="2" type="ORF">L2Y54_17800</name>
</gene>